<keyword evidence="4" id="KW-1185">Reference proteome</keyword>
<organism evidence="3 4">
    <name type="scientific">Methanococcoides seepicolus</name>
    <dbReference type="NCBI Taxonomy" id="2828780"/>
    <lineage>
        <taxon>Archaea</taxon>
        <taxon>Methanobacteriati</taxon>
        <taxon>Methanobacteriota</taxon>
        <taxon>Stenosarchaea group</taxon>
        <taxon>Methanomicrobia</taxon>
        <taxon>Methanosarcinales</taxon>
        <taxon>Methanosarcinaceae</taxon>
        <taxon>Methanococcoides</taxon>
    </lineage>
</organism>
<dbReference type="InterPro" id="IPR006016">
    <property type="entry name" value="UspA"/>
</dbReference>
<evidence type="ECO:0000313" key="3">
    <source>
        <dbReference type="EMBL" id="MCM1985754.1"/>
    </source>
</evidence>
<evidence type="ECO:0000313" key="4">
    <source>
        <dbReference type="Proteomes" id="UP001056766"/>
    </source>
</evidence>
<dbReference type="EMBL" id="JAGSOI010000004">
    <property type="protein sequence ID" value="MCM1985754.1"/>
    <property type="molecule type" value="Genomic_DNA"/>
</dbReference>
<dbReference type="Gene3D" id="3.40.50.620">
    <property type="entry name" value="HUPs"/>
    <property type="match status" value="1"/>
</dbReference>
<dbReference type="InterPro" id="IPR006015">
    <property type="entry name" value="Universal_stress_UspA"/>
</dbReference>
<dbReference type="PANTHER" id="PTHR46268:SF6">
    <property type="entry name" value="UNIVERSAL STRESS PROTEIN UP12"/>
    <property type="match status" value="1"/>
</dbReference>
<evidence type="ECO:0000259" key="2">
    <source>
        <dbReference type="Pfam" id="PF00582"/>
    </source>
</evidence>
<gene>
    <name evidence="3" type="ORF">KDK67_01780</name>
</gene>
<dbReference type="CDD" id="cd00293">
    <property type="entry name" value="USP-like"/>
    <property type="match status" value="1"/>
</dbReference>
<accession>A0A9E4ZEL4</accession>
<evidence type="ECO:0000256" key="1">
    <source>
        <dbReference type="ARBA" id="ARBA00008791"/>
    </source>
</evidence>
<comment type="caution">
    <text evidence="3">The sequence shown here is derived from an EMBL/GenBank/DDBJ whole genome shotgun (WGS) entry which is preliminary data.</text>
</comment>
<name>A0A9E4ZEL4_9EURY</name>
<dbReference type="PANTHER" id="PTHR46268">
    <property type="entry name" value="STRESS RESPONSE PROTEIN NHAX"/>
    <property type="match status" value="1"/>
</dbReference>
<dbReference type="Pfam" id="PF00582">
    <property type="entry name" value="Usp"/>
    <property type="match status" value="1"/>
</dbReference>
<comment type="similarity">
    <text evidence="1">Belongs to the universal stress protein A family.</text>
</comment>
<dbReference type="SUPFAM" id="SSF52402">
    <property type="entry name" value="Adenine nucleotide alpha hydrolases-like"/>
    <property type="match status" value="1"/>
</dbReference>
<dbReference type="Proteomes" id="UP001056766">
    <property type="component" value="Unassembled WGS sequence"/>
</dbReference>
<protein>
    <submittedName>
        <fullName evidence="3">Universal stress protein</fullName>
    </submittedName>
</protein>
<dbReference type="RefSeq" id="WP_250867131.1">
    <property type="nucleotide sequence ID" value="NZ_JAGSOI010000004.1"/>
</dbReference>
<dbReference type="InterPro" id="IPR014729">
    <property type="entry name" value="Rossmann-like_a/b/a_fold"/>
</dbReference>
<reference evidence="3" key="1">
    <citation type="journal article" date="2021" name="mSystems">
        <title>Bacteria and Archaea Synergistically Convert Glycine Betaine to Biogenic Methane in the Formosa Cold Seep of the South China Sea.</title>
        <authorList>
            <person name="Li L."/>
            <person name="Zhang W."/>
            <person name="Zhang S."/>
            <person name="Song L."/>
            <person name="Sun Q."/>
            <person name="Zhang H."/>
            <person name="Xiang H."/>
            <person name="Dong X."/>
        </authorList>
    </citation>
    <scope>NUCLEOTIDE SEQUENCE</scope>
    <source>
        <strain evidence="3">LLY</strain>
    </source>
</reference>
<reference evidence="3" key="2">
    <citation type="submission" date="2021-04" db="EMBL/GenBank/DDBJ databases">
        <authorList>
            <person name="Dong X."/>
        </authorList>
    </citation>
    <scope>NUCLEOTIDE SEQUENCE</scope>
    <source>
        <strain evidence="3">LLY</strain>
    </source>
</reference>
<sequence>MNCKEYRTILIATDGSVNAEKAVMSGLKIASSCGASVLALYVVEMDSIGITPEAVHRDYLAAMEVAATEHMTSEQWREFARIADEKWKTERHKHLMEKGERITAYVQDLGKSLNIDVRSIIEEGHPAATILSTAKKENVDMVVIGTLGMTADGTFKLGSVADKVIRNSPVEVLAVR</sequence>
<dbReference type="PRINTS" id="PR01438">
    <property type="entry name" value="UNVRSLSTRESS"/>
</dbReference>
<feature type="domain" description="UspA" evidence="2">
    <location>
        <begin position="6"/>
        <end position="176"/>
    </location>
</feature>
<dbReference type="AlphaFoldDB" id="A0A9E4ZEL4"/>
<proteinExistence type="inferred from homology"/>